<keyword evidence="2" id="KW-1185">Reference proteome</keyword>
<accession>A0AAV1YRW4</accession>
<sequence>MQKQYFARIFLPDHFSDNSFDSSVLKRNRFSPGSSSLPLSLLDGEKSLIVPMFEFLWCRLLYRDLHFFPMPVALAPVNTIPREGLKSRRTSPEFFLVPPRLVFLPPVRRTTPEGRFLSVPMIHSSSPCLINLLHKSVLRDRLCQNVLEVAQQLSNNYQRLQESFQQHELPLTSERQLEEDIGIYPHSVYQYPREFFGTGSKRKNWRRMTKCSRM</sequence>
<name>A0AAV1YRW4_9ARAC</name>
<proteinExistence type="predicted"/>
<protein>
    <submittedName>
        <fullName evidence="1">Uncharacterized protein</fullName>
    </submittedName>
</protein>
<evidence type="ECO:0000313" key="2">
    <source>
        <dbReference type="Proteomes" id="UP001497382"/>
    </source>
</evidence>
<comment type="caution">
    <text evidence="1">The sequence shown here is derived from an EMBL/GenBank/DDBJ whole genome shotgun (WGS) entry which is preliminary data.</text>
</comment>
<dbReference type="AlphaFoldDB" id="A0AAV1YRW4"/>
<reference evidence="1 2" key="1">
    <citation type="submission" date="2024-04" db="EMBL/GenBank/DDBJ databases">
        <authorList>
            <person name="Rising A."/>
            <person name="Reimegard J."/>
            <person name="Sonavane S."/>
            <person name="Akerstrom W."/>
            <person name="Nylinder S."/>
            <person name="Hedman E."/>
            <person name="Kallberg Y."/>
        </authorList>
    </citation>
    <scope>NUCLEOTIDE SEQUENCE [LARGE SCALE GENOMIC DNA]</scope>
</reference>
<organism evidence="1 2">
    <name type="scientific">Larinioides sclopetarius</name>
    <dbReference type="NCBI Taxonomy" id="280406"/>
    <lineage>
        <taxon>Eukaryota</taxon>
        <taxon>Metazoa</taxon>
        <taxon>Ecdysozoa</taxon>
        <taxon>Arthropoda</taxon>
        <taxon>Chelicerata</taxon>
        <taxon>Arachnida</taxon>
        <taxon>Araneae</taxon>
        <taxon>Araneomorphae</taxon>
        <taxon>Entelegynae</taxon>
        <taxon>Araneoidea</taxon>
        <taxon>Araneidae</taxon>
        <taxon>Larinioides</taxon>
    </lineage>
</organism>
<dbReference type="EMBL" id="CAXIEN010000001">
    <property type="protein sequence ID" value="CAL1261054.1"/>
    <property type="molecule type" value="Genomic_DNA"/>
</dbReference>
<evidence type="ECO:0000313" key="1">
    <source>
        <dbReference type="EMBL" id="CAL1261054.1"/>
    </source>
</evidence>
<dbReference type="Proteomes" id="UP001497382">
    <property type="component" value="Unassembled WGS sequence"/>
</dbReference>
<gene>
    <name evidence="1" type="ORF">LARSCL_LOCUS181</name>
</gene>